<accession>A0ABQ2KD40</accession>
<evidence type="ECO:0000313" key="3">
    <source>
        <dbReference type="Proteomes" id="UP000658127"/>
    </source>
</evidence>
<dbReference type="EMBL" id="BMNE01000003">
    <property type="protein sequence ID" value="GGN79559.1"/>
    <property type="molecule type" value="Genomic_DNA"/>
</dbReference>
<keyword evidence="1" id="KW-0472">Membrane</keyword>
<comment type="caution">
    <text evidence="2">The sequence shown here is derived from an EMBL/GenBank/DDBJ whole genome shotgun (WGS) entry which is preliminary data.</text>
</comment>
<evidence type="ECO:0000313" key="2">
    <source>
        <dbReference type="EMBL" id="GGN79559.1"/>
    </source>
</evidence>
<keyword evidence="1" id="KW-0812">Transmembrane</keyword>
<keyword evidence="3" id="KW-1185">Reference proteome</keyword>
<evidence type="ECO:0000256" key="1">
    <source>
        <dbReference type="SAM" id="Phobius"/>
    </source>
</evidence>
<feature type="transmembrane region" description="Helical" evidence="1">
    <location>
        <begin position="31"/>
        <end position="49"/>
    </location>
</feature>
<reference evidence="3" key="1">
    <citation type="journal article" date="2019" name="Int. J. Syst. Evol. Microbiol.">
        <title>The Global Catalogue of Microorganisms (GCM) 10K type strain sequencing project: providing services to taxonomists for standard genome sequencing and annotation.</title>
        <authorList>
            <consortium name="The Broad Institute Genomics Platform"/>
            <consortium name="The Broad Institute Genome Sequencing Center for Infectious Disease"/>
            <person name="Wu L."/>
            <person name="Ma J."/>
        </authorList>
    </citation>
    <scope>NUCLEOTIDE SEQUENCE [LARGE SCALE GENOMIC DNA]</scope>
    <source>
        <strain evidence="3">CGMCC 4.7329</strain>
    </source>
</reference>
<dbReference type="Proteomes" id="UP000658127">
    <property type="component" value="Unassembled WGS sequence"/>
</dbReference>
<sequence>MMVVVTAVTWLAAMILLITQAVDADLLVAFYVVVTIVAVGIPWFVLALFGLVKYRAVAVSSLLPLILVGTVVAISQRFPERVAWWLSEGAMTEVAQECVARTQPTWIGVYRVDSIHRNYDGACLFRVGDAIGTSGFAYFAPGTAVPERTQAEAAIYYLPFDESWHKYDYNYW</sequence>
<protein>
    <submittedName>
        <fullName evidence="2">Uncharacterized protein</fullName>
    </submittedName>
</protein>
<gene>
    <name evidence="2" type="ORF">GCM10011610_28060</name>
</gene>
<organism evidence="2 3">
    <name type="scientific">Nocardia rhizosphaerihabitans</name>
    <dbReference type="NCBI Taxonomy" id="1691570"/>
    <lineage>
        <taxon>Bacteria</taxon>
        <taxon>Bacillati</taxon>
        <taxon>Actinomycetota</taxon>
        <taxon>Actinomycetes</taxon>
        <taxon>Mycobacteriales</taxon>
        <taxon>Nocardiaceae</taxon>
        <taxon>Nocardia</taxon>
    </lineage>
</organism>
<name>A0ABQ2KD40_9NOCA</name>
<proteinExistence type="predicted"/>
<feature type="transmembrane region" description="Helical" evidence="1">
    <location>
        <begin position="56"/>
        <end position="74"/>
    </location>
</feature>
<keyword evidence="1" id="KW-1133">Transmembrane helix</keyword>